<evidence type="ECO:0000256" key="1">
    <source>
        <dbReference type="SAM" id="MobiDB-lite"/>
    </source>
</evidence>
<feature type="region of interest" description="Disordered" evidence="1">
    <location>
        <begin position="437"/>
        <end position="483"/>
    </location>
</feature>
<dbReference type="AlphaFoldDB" id="A0A9Q1CYA3"/>
<feature type="compositionally biased region" description="Pro residues" evidence="1">
    <location>
        <begin position="522"/>
        <end position="534"/>
    </location>
</feature>
<feature type="region of interest" description="Disordered" evidence="1">
    <location>
        <begin position="746"/>
        <end position="777"/>
    </location>
</feature>
<dbReference type="OrthoDB" id="10055077at2759"/>
<feature type="region of interest" description="Disordered" evidence="1">
    <location>
        <begin position="511"/>
        <end position="541"/>
    </location>
</feature>
<protein>
    <recommendedName>
        <fullName evidence="4">Four-jointed box protein 1</fullName>
    </recommendedName>
</protein>
<feature type="compositionally biased region" description="Basic and acidic residues" evidence="1">
    <location>
        <begin position="752"/>
        <end position="764"/>
    </location>
</feature>
<dbReference type="GO" id="GO:0005615">
    <property type="term" value="C:extracellular space"/>
    <property type="evidence" value="ECO:0007669"/>
    <property type="project" value="TreeGrafter"/>
</dbReference>
<evidence type="ECO:0008006" key="4">
    <source>
        <dbReference type="Google" id="ProtNLM"/>
    </source>
</evidence>
<feature type="compositionally biased region" description="Basic and acidic residues" evidence="1">
    <location>
        <begin position="805"/>
        <end position="814"/>
    </location>
</feature>
<sequence>MPGSAGLTPAGPFQTRSDGPALSDPWAPRSHPASKRSRWDPPLPTQLWSQSNERAERWRRSQPAGAQFSGGTERTGETKELAGKQVGETQAWVSRTGGCVRSPGGQGERFDTFRDSKASRLSLEARSPKGFTEEHTRNWRARTRGHPIVSLEPGCGRISNRLATFSDGTKACVRYGINADQVQGETLTYYLAALLCIPNLPPLALSQLNLESEQWAAVKGSMASLQWTGEAIVSLTQEELENQTLEELLELVQWSDLILLDYLTANFDRLVSNLFSLQWDSRVMERDTSNLHRTPRGDLVFIDNEAGLVHGYRVLDMWEKYHSALLGSVCVFRRRTAQRVIELHRLRDARTRLLRLYRDNEPLAPELGFLSDEHAGILQNRIDRLYKHILHCKGNDAAARDNKFDCIMWLLSSPVTPERAGDTAGVGRQRCGLWRSQPGAFPSNAAAESPGSETAAALSAPFSGGTAGPRLGPASEPNPPARPALNGEGGCLFLHRSRACPGLRRLVTGNRSVARTPSAPRQCPPPSAPPPSAPHPSAAPKGTLSLFRAEEHLFSPPPTQWQLLCGGMFNLKHRRAISRASFVEGVRSGEVDPEIGEDSGEKRTGRRIPPGTAGKRFRCRTGRACTDMSQRKTVFVSLQQGDGRHLADQQGSLGSDETVPGSAGADLETVASAKIASVRFPERARQAALSPPDKTVGTVGSAGGRGAGRGRRSGSVQGPVRYLGLESDNPFLSLSDLHLVVPSSARLPARSGGREGGRSRDRSHGSAGGGRHCEGDDERALFSVKEGRKIPVGGRRTCGFTPPRGSEEVEELRQDDGKDIPEINAKERSWVGERGGVLRNVSFCFVVETGQDGARPASAVRAPQCLRCVSAENGGPLISRKSRACEVDKSAEPVSFLRGATDSVIGEASHWCLYRRLLGGVRACDPPVGLCVRPSPPPFPPSPLLPTPPACSPPAPPLTCLLCARDAAGDRMENKAESPCCVSTVAPQCEACPPLSQGIRPQPGGASELLPQKVSPPSVSFVVRTVENETPRSRGVFRAVAMANPAAASSSGAAQMGPVAFGLTSTQLPPFRSLAPSGSDSNYLTVNPPTLHPPPLHPHPLTLESCLGALSRQRQVWARAPVWMNQSRTPGSGAFRPSPLAPGARDVTGRAFVWVIIASSSPRRSPAATAPSDLHASRHARVSSVPGRVGYHGDRWCTLPDKAGAFDRKCYRKLLPAPGALSVYSLPPDISQGRASDSLLYLSQSAAMET</sequence>
<name>A0A9Q1CYA3_CONCO</name>
<reference evidence="2" key="1">
    <citation type="journal article" date="2023" name="Science">
        <title>Genome structures resolve the early diversification of teleost fishes.</title>
        <authorList>
            <person name="Parey E."/>
            <person name="Louis A."/>
            <person name="Montfort J."/>
            <person name="Bouchez O."/>
            <person name="Roques C."/>
            <person name="Iampietro C."/>
            <person name="Lluch J."/>
            <person name="Castinel A."/>
            <person name="Donnadieu C."/>
            <person name="Desvignes T."/>
            <person name="Floi Bucao C."/>
            <person name="Jouanno E."/>
            <person name="Wen M."/>
            <person name="Mejri S."/>
            <person name="Dirks R."/>
            <person name="Jansen H."/>
            <person name="Henkel C."/>
            <person name="Chen W.J."/>
            <person name="Zahm M."/>
            <person name="Cabau C."/>
            <person name="Klopp C."/>
            <person name="Thompson A.W."/>
            <person name="Robinson-Rechavi M."/>
            <person name="Braasch I."/>
            <person name="Lecointre G."/>
            <person name="Bobe J."/>
            <person name="Postlethwait J.H."/>
            <person name="Berthelot C."/>
            <person name="Roest Crollius H."/>
            <person name="Guiguen Y."/>
        </authorList>
    </citation>
    <scope>NUCLEOTIDE SEQUENCE</scope>
    <source>
        <strain evidence="2">Concon-B</strain>
    </source>
</reference>
<accession>A0A9Q1CYA3</accession>
<gene>
    <name evidence="2" type="ORF">COCON_G00219690</name>
</gene>
<dbReference type="Proteomes" id="UP001152803">
    <property type="component" value="Unassembled WGS sequence"/>
</dbReference>
<dbReference type="PANTHER" id="PTHR13147">
    <property type="entry name" value="FOUR-JOINTED BOX PROTEIN 1"/>
    <property type="match status" value="1"/>
</dbReference>
<feature type="region of interest" description="Disordered" evidence="1">
    <location>
        <begin position="684"/>
        <end position="721"/>
    </location>
</feature>
<comment type="caution">
    <text evidence="2">The sequence shown here is derived from an EMBL/GenBank/DDBJ whole genome shotgun (WGS) entry which is preliminary data.</text>
</comment>
<dbReference type="PANTHER" id="PTHR13147:SF5">
    <property type="entry name" value="FOUR-JOINTED BOX PROTEIN 1"/>
    <property type="match status" value="1"/>
</dbReference>
<feature type="region of interest" description="Disordered" evidence="1">
    <location>
        <begin position="793"/>
        <end position="814"/>
    </location>
</feature>
<dbReference type="GO" id="GO:0007267">
    <property type="term" value="P:cell-cell signaling"/>
    <property type="evidence" value="ECO:0007669"/>
    <property type="project" value="TreeGrafter"/>
</dbReference>
<feature type="region of interest" description="Disordered" evidence="1">
    <location>
        <begin position="1"/>
        <end position="89"/>
    </location>
</feature>
<dbReference type="PRINTS" id="PR02072">
    <property type="entry name" value="4JOINTEDBOX1"/>
</dbReference>
<proteinExistence type="predicted"/>
<feature type="region of interest" description="Disordered" evidence="1">
    <location>
        <begin position="590"/>
        <end position="614"/>
    </location>
</feature>
<dbReference type="InterPro" id="IPR024868">
    <property type="entry name" value="FJX1/FJ"/>
</dbReference>
<dbReference type="EMBL" id="JAFJMO010000017">
    <property type="protein sequence ID" value="KAJ8252657.1"/>
    <property type="molecule type" value="Genomic_DNA"/>
</dbReference>
<evidence type="ECO:0000313" key="2">
    <source>
        <dbReference type="EMBL" id="KAJ8252657.1"/>
    </source>
</evidence>
<evidence type="ECO:0000313" key="3">
    <source>
        <dbReference type="Proteomes" id="UP001152803"/>
    </source>
</evidence>
<organism evidence="2 3">
    <name type="scientific">Conger conger</name>
    <name type="common">Conger eel</name>
    <name type="synonym">Muraena conger</name>
    <dbReference type="NCBI Taxonomy" id="82655"/>
    <lineage>
        <taxon>Eukaryota</taxon>
        <taxon>Metazoa</taxon>
        <taxon>Chordata</taxon>
        <taxon>Craniata</taxon>
        <taxon>Vertebrata</taxon>
        <taxon>Euteleostomi</taxon>
        <taxon>Actinopterygii</taxon>
        <taxon>Neopterygii</taxon>
        <taxon>Teleostei</taxon>
        <taxon>Anguilliformes</taxon>
        <taxon>Congridae</taxon>
        <taxon>Conger</taxon>
    </lineage>
</organism>
<keyword evidence="3" id="KW-1185">Reference proteome</keyword>